<gene>
    <name evidence="1" type="ORF">LCGC14_2488340</name>
</gene>
<proteinExistence type="predicted"/>
<dbReference type="EMBL" id="LAZR01039373">
    <property type="protein sequence ID" value="KKL17159.1"/>
    <property type="molecule type" value="Genomic_DNA"/>
</dbReference>
<comment type="caution">
    <text evidence="1">The sequence shown here is derived from an EMBL/GenBank/DDBJ whole genome shotgun (WGS) entry which is preliminary data.</text>
</comment>
<reference evidence="1" key="1">
    <citation type="journal article" date="2015" name="Nature">
        <title>Complex archaea that bridge the gap between prokaryotes and eukaryotes.</title>
        <authorList>
            <person name="Spang A."/>
            <person name="Saw J.H."/>
            <person name="Jorgensen S.L."/>
            <person name="Zaremba-Niedzwiedzka K."/>
            <person name="Martijn J."/>
            <person name="Lind A.E."/>
            <person name="van Eijk R."/>
            <person name="Schleper C."/>
            <person name="Guy L."/>
            <person name="Ettema T.J."/>
        </authorList>
    </citation>
    <scope>NUCLEOTIDE SEQUENCE</scope>
</reference>
<name>A0A0F9B5J6_9ZZZZ</name>
<protein>
    <submittedName>
        <fullName evidence="1">Uncharacterized protein</fullName>
    </submittedName>
</protein>
<dbReference type="AlphaFoldDB" id="A0A0F9B5J6"/>
<sequence length="241" mass="27681">MKTHKGYLITRISDQGLTVNTDREMFALDVVCLECSYDWTRITEGTPATLICPHCEERELQDPSQWDWDKAEKKPPVSSTYCPWTHNWDCDSPTKPCPEKKTVHEAHDWWSRTLRTTIQHCPGIEKKKELETLHCGAVVVHTKHSWSYRPNETLICPGVEKKHTAPYISNAPCPDTTRKTMVHTAHSWEALNIIWWCSGLEKKLPLARQCALKSTHKTHTYLVGHDVRCPGVVNSYSTGYK</sequence>
<accession>A0A0F9B5J6</accession>
<organism evidence="1">
    <name type="scientific">marine sediment metagenome</name>
    <dbReference type="NCBI Taxonomy" id="412755"/>
    <lineage>
        <taxon>unclassified sequences</taxon>
        <taxon>metagenomes</taxon>
        <taxon>ecological metagenomes</taxon>
    </lineage>
</organism>
<evidence type="ECO:0000313" key="1">
    <source>
        <dbReference type="EMBL" id="KKL17159.1"/>
    </source>
</evidence>